<dbReference type="InterPro" id="IPR026444">
    <property type="entry name" value="Secre_tail"/>
</dbReference>
<reference evidence="4 5" key="1">
    <citation type="submission" date="2019-04" db="EMBL/GenBank/DDBJ databases">
        <authorList>
            <person name="Feng G."/>
            <person name="Zhang J."/>
            <person name="Zhu H."/>
        </authorList>
    </citation>
    <scope>NUCLEOTIDE SEQUENCE [LARGE SCALE GENOMIC DNA]</scope>
    <source>
        <strain evidence="4 5">9PBR-1</strain>
    </source>
</reference>
<proteinExistence type="predicted"/>
<dbReference type="InterPro" id="IPR044016">
    <property type="entry name" value="Big_13"/>
</dbReference>
<evidence type="ECO:0000313" key="5">
    <source>
        <dbReference type="Proteomes" id="UP000298471"/>
    </source>
</evidence>
<feature type="domain" description="Fibronectin type-III" evidence="3">
    <location>
        <begin position="1377"/>
        <end position="1476"/>
    </location>
</feature>
<feature type="compositionally biased region" description="Low complexity" evidence="1">
    <location>
        <begin position="381"/>
        <end position="390"/>
    </location>
</feature>
<dbReference type="PANTHER" id="PTHR34677">
    <property type="match status" value="1"/>
</dbReference>
<dbReference type="PANTHER" id="PTHR34677:SF3">
    <property type="entry name" value="BACTERIAL IG-LIKE DOMAIN-CONTAINING PROTEIN"/>
    <property type="match status" value="1"/>
</dbReference>
<dbReference type="InterPro" id="IPR044048">
    <property type="entry name" value="Big_12"/>
</dbReference>
<evidence type="ECO:0000256" key="2">
    <source>
        <dbReference type="SAM" id="SignalP"/>
    </source>
</evidence>
<dbReference type="Pfam" id="PF18962">
    <property type="entry name" value="Por_Secre_tail"/>
    <property type="match status" value="1"/>
</dbReference>
<sequence>MRQGLTRLCLALLLVLGLRLPGSSQTISTVAGNGNFAINSGNSTGYTLGVAIDPAGNIYVAGGNTHVIRKITPGGVYSTFAGTGTAGYAGDGGAATSAQLNSPVDVFVINNNLYIADLSNRYIRKVDLSTNVITTVAGNNTTGISGNGIGFTQGAAADAAGNIYVATGNGHVIRKITPAGIHSTFAGTGTAGFSGDGGAATSAQLNSPVDVFVSGNALYIADLGNRYIRKVDLSTNVITTVAGDGTTNISGNGIGFPNGVAVDGAGNILVAAGNGHAIRKITPAGVHSTVAGTGTAGFSGDGGAATSAQVASPIDMSALGNDIYIADRDNYRIRKVTNLVVTAPTVTTTAATSITSTSAVLGGNATADGGSTVTDRGVVYSSTNTTPTTSDTKDANGSGTGTFSESITGLTAGTTYYVRAYAINSAGTSYGSVVSFTTPPNAPVVTVPANGSLVNSATPTYDGTALATSTVAVIVDGSAIGTTTANAAGNWTLTQPTALAQGSHTVRATAQLSGSGASASSNTNTFIIDSVRPTAAISSTASTPTSTSPIPVTVTFSENVTGFVAGDVTVSNGTLSGFSGSGTTYSFNVTPTAAGTVTVNVPANVAQDAASNFNTAATQFSIQYNQPSATVVSVTRLTPSPTATTTVNYQVVFSAAVTGISTGNFSVASSTGASVTSVSGSGTTYTVQVNTGSGNGILTLYVQSSAGVSPSVTGLPYTSGETYTITKSFAAAPTLRIQAAGSASNNSDVTAFVDVVQVLNTATSTAVGNALQNNSFETNNVAPGNYLYQSQGVIAAPWTFGVQAGVSRNNSAFGSTAASGDAVAFLQSAAGNNGSVSQSLAVPTGSYQVSFQAIQRNYTALDQRLNVFVNDVFVGSLQPNNIPTYGTFTSATFSVTAPALTATISSTASNPTSTSPIPVTVTFSASVTGFTASDVAVSNGTLSGFAGSGTTYTFNVTPTTSGTVTVNVPANSAVDANNTGNTAATQFSTIYSQPVTPAPVVVEPANGSLVNNNRPVYGGTAAANSTVTVYVDGSAVGTTTANGSGTWGFIQPTALAQGSHTVYATAQLSGLAVSANSNTNTFTVDSIPPTVVVSSPGLVNGGSTNTSPVFFSVSFFEAVTGFTASDVVVSNGTVSGFSGSGTTYSFNVTPTTSGTFTVSIPANVAQDAAGNGNVESTLFSATYAQPVTAAPVVTVPANGSLTNSTTPTYSGTAVASSTVTVYVDGTSIGTTTATAGGSFSLLQPTALAQGSHTVRATAQASGQAVSANSATNTFTVDSVRPTAAISSTASTPTSTSPIPVTVTFSENVTGFVAGDVTVSNGTLSGFSGSGTTYSFNVTPTAAGTVTVNVPANVAQDAASNFNTAATQFSIQYAPIVAPTVATAAATTITTTSAVLGGNVTADGGAAVTERGVVYSSTTAAPTTADAKAASGSGTGAFSVAVSGLTPGATYYVRAYAINGAGTTYGNLVSFIATPDAPRVTVPSNGSVANTTTPTYFGVSQAGSTVTIYVDGASIGTTFTNGGGIFSLAQPTALAQGSHTVYATAQLSGSAVSANSSTNTFTIDSVQPTVAISSTASNPTTNPAVPVTVTFSESVTGFVAADVTVTNGTLSAFSGSGSTYSFVVTAATAGTVTVNVPANVAQDAAGNGNTAATQFSIQYNAPATATTWTGSSSADWFTASNWTAGVPTSTLDAFINAGSPRYPVLTTGTASVKNLILATNASLTQSGGVLVVNGDGFAIDGTFNATGGLVSLTGGTEQRIGGTRTAFWDLTVGTSGARLDGPVDIQHLLTLNGNLSTIARTFTLLSNSTATAMVVNNGGLVLGTATVQRYINPSLNPGLGYRHYSSPVQATTVADLATSGFSPVVNPDYNTQGNTVNPFPTVYGYDESRIAGINATTQDFEFGYFSPGSLGSTLNRGRGYTVNIAADQKVDLVGTLNSGTVSVGALSRGAEAASGWQLLGNPYPAPLDWKKARTGLPTGVQDAIYVYKSSGQYDGTYQFYQNGFGTLPGGIIGSMQGFFVRVSQPVASFSFQDTWRSTTYEDPSVNRPAADARPALQLDLVSSQGVHDPAYVYFEEGATAGVDNHYDAEKLPNTTGLNLASVAAGTGLAVNGLPVLTTNTVVPLTVGVPVTGTYTLEAASLANFGTTAVYLLDAETGQQVNLQQQPSYRFAASNAALITGRFSLTFGGLRPLATGNSSLAASVALYPNPTRKMAWVELPATLGRKPVTATLLDAVGRVVRTQQLPAAGNKAHALTLDELPVGVYMLRLSTEAGLVTKRLIIE</sequence>
<keyword evidence="2" id="KW-0732">Signal</keyword>
<dbReference type="EMBL" id="SRMB01000002">
    <property type="protein sequence ID" value="TGE27357.1"/>
    <property type="molecule type" value="Genomic_DNA"/>
</dbReference>
<dbReference type="SUPFAM" id="SSF101898">
    <property type="entry name" value="NHL repeat"/>
    <property type="match status" value="1"/>
</dbReference>
<dbReference type="Gene3D" id="2.120.10.30">
    <property type="entry name" value="TolB, C-terminal domain"/>
    <property type="match status" value="3"/>
</dbReference>
<dbReference type="InterPro" id="IPR036116">
    <property type="entry name" value="FN3_sf"/>
</dbReference>
<protein>
    <submittedName>
        <fullName evidence="4">T9SS type A sorting domain-containing protein</fullName>
    </submittedName>
</protein>
<feature type="chain" id="PRO_5021347327" evidence="2">
    <location>
        <begin position="25"/>
        <end position="2281"/>
    </location>
</feature>
<dbReference type="SUPFAM" id="SSF49265">
    <property type="entry name" value="Fibronectin type III"/>
    <property type="match status" value="2"/>
</dbReference>
<dbReference type="NCBIfam" id="TIGR04183">
    <property type="entry name" value="Por_Secre_tail"/>
    <property type="match status" value="1"/>
</dbReference>
<dbReference type="Proteomes" id="UP000298471">
    <property type="component" value="Unassembled WGS sequence"/>
</dbReference>
<dbReference type="Gene3D" id="2.60.40.1800">
    <property type="match status" value="2"/>
</dbReference>
<accession>A0A4Z0QB92</accession>
<dbReference type="OrthoDB" id="9801383at2"/>
<feature type="signal peptide" evidence="2">
    <location>
        <begin position="1"/>
        <end position="24"/>
    </location>
</feature>
<dbReference type="InterPro" id="IPR013783">
    <property type="entry name" value="Ig-like_fold"/>
</dbReference>
<feature type="region of interest" description="Disordered" evidence="1">
    <location>
        <begin position="381"/>
        <end position="400"/>
    </location>
</feature>
<evidence type="ECO:0000313" key="4">
    <source>
        <dbReference type="EMBL" id="TGE27357.1"/>
    </source>
</evidence>
<feature type="domain" description="Fibronectin type-III" evidence="3">
    <location>
        <begin position="343"/>
        <end position="441"/>
    </location>
</feature>
<name>A0A4Z0QB92_9BACT</name>
<organism evidence="4 5">
    <name type="scientific">Hymenobacter metallicola</name>
    <dbReference type="NCBI Taxonomy" id="2563114"/>
    <lineage>
        <taxon>Bacteria</taxon>
        <taxon>Pseudomonadati</taxon>
        <taxon>Bacteroidota</taxon>
        <taxon>Cytophagia</taxon>
        <taxon>Cytophagales</taxon>
        <taxon>Hymenobacteraceae</taxon>
        <taxon>Hymenobacter</taxon>
    </lineage>
</organism>
<dbReference type="Pfam" id="PF19078">
    <property type="entry name" value="Big_12"/>
    <property type="match status" value="5"/>
</dbReference>
<dbReference type="Pfam" id="PF19077">
    <property type="entry name" value="Big_13"/>
    <property type="match status" value="1"/>
</dbReference>
<dbReference type="InterPro" id="IPR011042">
    <property type="entry name" value="6-blade_b-propeller_TolB-like"/>
</dbReference>
<keyword evidence="5" id="KW-1185">Reference proteome</keyword>
<dbReference type="PROSITE" id="PS50853">
    <property type="entry name" value="FN3"/>
    <property type="match status" value="2"/>
</dbReference>
<dbReference type="InterPro" id="IPR003961">
    <property type="entry name" value="FN3_dom"/>
</dbReference>
<dbReference type="Gene3D" id="2.60.40.10">
    <property type="entry name" value="Immunoglobulins"/>
    <property type="match status" value="5"/>
</dbReference>
<dbReference type="NCBIfam" id="NF033510">
    <property type="entry name" value="Ca_tandemer"/>
    <property type="match status" value="2"/>
</dbReference>
<comment type="caution">
    <text evidence="4">The sequence shown here is derived from an EMBL/GenBank/DDBJ whole genome shotgun (WGS) entry which is preliminary data.</text>
</comment>
<evidence type="ECO:0000259" key="3">
    <source>
        <dbReference type="PROSITE" id="PS50853"/>
    </source>
</evidence>
<dbReference type="Gene3D" id="2.60.120.260">
    <property type="entry name" value="Galactose-binding domain-like"/>
    <property type="match status" value="1"/>
</dbReference>
<evidence type="ECO:0000256" key="1">
    <source>
        <dbReference type="SAM" id="MobiDB-lite"/>
    </source>
</evidence>
<gene>
    <name evidence="4" type="ORF">E5K02_13315</name>
</gene>